<proteinExistence type="predicted"/>
<gene>
    <name evidence="1" type="ORF">HPB49_013146</name>
</gene>
<evidence type="ECO:0000313" key="2">
    <source>
        <dbReference type="Proteomes" id="UP000821865"/>
    </source>
</evidence>
<sequence length="419" mass="45256">MPEATAKRRKKKCDPVISGEILSHEKAAATSSSMANLRRKSRTLSKDEDVLDPGRWLPNEPPAPAPPEAPHPPSQVPARSRRGSVYEIAEQKTAATPSPVASLRCKSSARPPGEDAFELAKPPSTTPASAEARQPTGQVPGRSRRGSGNYADEKNAATPAPPVANIRSKGLAVSKGEVILDIEKPLATKPVSSAPRDVPQQQEQIPPKSRRGSWYEPLAKAPERQANLKGRSDTLGQKGAAVGGPQKIKGSQPSYKHESQVYITAPEPSYKGPQQSAPPEKGDAQLPPYQRESELDDRQTNVSWPCMLCTMTVLVTLVFVLILFMVESTEKLVSLEKTTTSSSTLVAHATTLALRRKMVESTTLLEPDVPASAEYATTTEVELSVEEEDDDARMTFTTTVHGDVDEEALTPLGRNNLTH</sequence>
<dbReference type="Proteomes" id="UP000821865">
    <property type="component" value="Chromosome 1"/>
</dbReference>
<name>A0ACB8DZZ3_DERSI</name>
<evidence type="ECO:0000313" key="1">
    <source>
        <dbReference type="EMBL" id="KAH7980119.1"/>
    </source>
</evidence>
<protein>
    <submittedName>
        <fullName evidence="1">Uncharacterized protein</fullName>
    </submittedName>
</protein>
<dbReference type="EMBL" id="CM023470">
    <property type="protein sequence ID" value="KAH7980119.1"/>
    <property type="molecule type" value="Genomic_DNA"/>
</dbReference>
<organism evidence="1 2">
    <name type="scientific">Dermacentor silvarum</name>
    <name type="common">Tick</name>
    <dbReference type="NCBI Taxonomy" id="543639"/>
    <lineage>
        <taxon>Eukaryota</taxon>
        <taxon>Metazoa</taxon>
        <taxon>Ecdysozoa</taxon>
        <taxon>Arthropoda</taxon>
        <taxon>Chelicerata</taxon>
        <taxon>Arachnida</taxon>
        <taxon>Acari</taxon>
        <taxon>Parasitiformes</taxon>
        <taxon>Ixodida</taxon>
        <taxon>Ixodoidea</taxon>
        <taxon>Ixodidae</taxon>
        <taxon>Rhipicephalinae</taxon>
        <taxon>Dermacentor</taxon>
    </lineage>
</organism>
<comment type="caution">
    <text evidence="1">The sequence shown here is derived from an EMBL/GenBank/DDBJ whole genome shotgun (WGS) entry which is preliminary data.</text>
</comment>
<accession>A0ACB8DZZ3</accession>
<keyword evidence="2" id="KW-1185">Reference proteome</keyword>
<reference evidence="1" key="1">
    <citation type="submission" date="2020-05" db="EMBL/GenBank/DDBJ databases">
        <title>Large-scale comparative analyses of tick genomes elucidate their genetic diversity and vector capacities.</title>
        <authorList>
            <person name="Jia N."/>
            <person name="Wang J."/>
            <person name="Shi W."/>
            <person name="Du L."/>
            <person name="Sun Y."/>
            <person name="Zhan W."/>
            <person name="Jiang J."/>
            <person name="Wang Q."/>
            <person name="Zhang B."/>
            <person name="Ji P."/>
            <person name="Sakyi L.B."/>
            <person name="Cui X."/>
            <person name="Yuan T."/>
            <person name="Jiang B."/>
            <person name="Yang W."/>
            <person name="Lam T.T.-Y."/>
            <person name="Chang Q."/>
            <person name="Ding S."/>
            <person name="Wang X."/>
            <person name="Zhu J."/>
            <person name="Ruan X."/>
            <person name="Zhao L."/>
            <person name="Wei J."/>
            <person name="Que T."/>
            <person name="Du C."/>
            <person name="Cheng J."/>
            <person name="Dai P."/>
            <person name="Han X."/>
            <person name="Huang E."/>
            <person name="Gao Y."/>
            <person name="Liu J."/>
            <person name="Shao H."/>
            <person name="Ye R."/>
            <person name="Li L."/>
            <person name="Wei W."/>
            <person name="Wang X."/>
            <person name="Wang C."/>
            <person name="Yang T."/>
            <person name="Huo Q."/>
            <person name="Li W."/>
            <person name="Guo W."/>
            <person name="Chen H."/>
            <person name="Zhou L."/>
            <person name="Ni X."/>
            <person name="Tian J."/>
            <person name="Zhou Y."/>
            <person name="Sheng Y."/>
            <person name="Liu T."/>
            <person name="Pan Y."/>
            <person name="Xia L."/>
            <person name="Li J."/>
            <person name="Zhao F."/>
            <person name="Cao W."/>
        </authorList>
    </citation>
    <scope>NUCLEOTIDE SEQUENCE</scope>
    <source>
        <strain evidence="1">Dsil-2018</strain>
    </source>
</reference>